<name>A0A9N7Z3N2_PLEPL</name>
<dbReference type="Gene3D" id="2.60.220.50">
    <property type="match status" value="1"/>
</dbReference>
<comment type="caution">
    <text evidence="16">The sequence shown here is derived from an EMBL/GenBank/DDBJ whole genome shotgun (WGS) entry which is preliminary data.</text>
</comment>
<evidence type="ECO:0000256" key="8">
    <source>
        <dbReference type="ARBA" id="ARBA00023157"/>
    </source>
</evidence>
<protein>
    <recommendedName>
        <fullName evidence="18">Polycystic kidney disease protein 1-like 2</fullName>
    </recommendedName>
</protein>
<dbReference type="Proteomes" id="UP001153269">
    <property type="component" value="Unassembled WGS sequence"/>
</dbReference>
<dbReference type="PANTHER" id="PTHR10877">
    <property type="entry name" value="POLYCYSTIN FAMILY MEMBER"/>
    <property type="match status" value="1"/>
</dbReference>
<evidence type="ECO:0000313" key="17">
    <source>
        <dbReference type="Proteomes" id="UP001153269"/>
    </source>
</evidence>
<evidence type="ECO:0000256" key="13">
    <source>
        <dbReference type="SAM" id="Phobius"/>
    </source>
</evidence>
<proteinExistence type="inferred from homology"/>
<evidence type="ECO:0000256" key="5">
    <source>
        <dbReference type="ARBA" id="ARBA00022734"/>
    </source>
</evidence>
<evidence type="ECO:0000256" key="6">
    <source>
        <dbReference type="ARBA" id="ARBA00022989"/>
    </source>
</evidence>
<accession>A0A9N7Z3N2</accession>
<dbReference type="SMART" id="SM00303">
    <property type="entry name" value="GPS"/>
    <property type="match status" value="1"/>
</dbReference>
<feature type="transmembrane region" description="Helical" evidence="13">
    <location>
        <begin position="1624"/>
        <end position="1646"/>
    </location>
</feature>
<dbReference type="FunFam" id="2.60.60.20:FF:000008">
    <property type="entry name" value="Polycystic kidney disease 1-like 2, isoform CRA_a"/>
    <property type="match status" value="1"/>
</dbReference>
<keyword evidence="17" id="KW-1185">Reference proteome</keyword>
<dbReference type="Pfam" id="PF08016">
    <property type="entry name" value="PKD_channel"/>
    <property type="match status" value="1"/>
</dbReference>
<dbReference type="EMBL" id="CADEAL010004041">
    <property type="protein sequence ID" value="CAB1450105.1"/>
    <property type="molecule type" value="Genomic_DNA"/>
</dbReference>
<dbReference type="GO" id="GO:0005509">
    <property type="term" value="F:calcium ion binding"/>
    <property type="evidence" value="ECO:0007669"/>
    <property type="project" value="InterPro"/>
</dbReference>
<dbReference type="InterPro" id="IPR046338">
    <property type="entry name" value="GAIN_dom_sf"/>
</dbReference>
<evidence type="ECO:0000256" key="11">
    <source>
        <dbReference type="PROSITE-ProRule" id="PRU00152"/>
    </source>
</evidence>
<dbReference type="InterPro" id="IPR003915">
    <property type="entry name" value="PKD_2"/>
</dbReference>
<feature type="disulfide bond" evidence="10">
    <location>
        <begin position="1720"/>
        <end position="1733"/>
    </location>
</feature>
<feature type="transmembrane region" description="Helical" evidence="13">
    <location>
        <begin position="1959"/>
        <end position="1979"/>
    </location>
</feature>
<feature type="transmembrane region" description="Helical" evidence="13">
    <location>
        <begin position="1291"/>
        <end position="1313"/>
    </location>
</feature>
<dbReference type="InterPro" id="IPR051223">
    <property type="entry name" value="Polycystin"/>
</dbReference>
<dbReference type="CDD" id="cd01752">
    <property type="entry name" value="PLAT_polycystin"/>
    <property type="match status" value="1"/>
</dbReference>
<feature type="region of interest" description="Disordered" evidence="12">
    <location>
        <begin position="1405"/>
        <end position="1436"/>
    </location>
</feature>
<sequence>MVFATGTVHLKIRARNIFSSLEVDVDLFSTCGNDSVIKPNGHNEDWLSSNKGPRNKHVRVVRDKESTSDSIKIEAKPKVPLDSKKKRIELSIKDSSSFNDPGERYQWECSNPCKCAGTFVGLTHVIEENCIPDQFEFNKYHFKVRDISNNEVKKEEAICISRKGKGSKISLSCTQGCDPVKLFTDAKIKMSCKKKRDSDETCPEVVWNIEDPRPPSSWPAETQSCYVDSKTRPLIEKKNGGNEYTVKSSTLALAKLWGQDVTVVVTHGGKEYEMKKYTIKIENSASTEPPATVTTAAAGVITAAPPTTVPVTISASTISATLNPGTPIGATPNPGTPIGATPNPGTTIIATPNPGTTIGATPNPGTHDRCYAEPWNHDRCYAEPWNHDRATPNPGTTIGAQPNTATTIIATPNPGTTIIATPNPGTTIGAQPNTATTIIATPNPGPTIIATPNPGPTIIATPNTATESATSITITIPATTGPPVSGGSSETLSCSISPSSGTVLDAFDITCESKISCLSCQYCFKADGNHLRCSDNKAVAFVFLPLGDNSNNYNLIITATVKNDNFVASTTISAQVLDSAGDSGASVDDLKSTVENAVAQLKKQGLLSGETIGQIIGSVSDKLSSQSGESGKAEREQLREQMLHMLTDAVKDVPIKTPQEVQVVARSLTAVIAKEVNSTAQEEASLLLVNLSSSLLHMDVSNSEESKKEMQSAASSILEGASNILDNSSNKNVSDALLVILNNIQSALLIHQATNKGPTVIRENNIVVYVNRVTPGSLHMEPLTFPNCSCPSFSLPTLPSNILPPDESVDLRMLSLDKNPFSWNEGGNISSQIVSLSLTRVDGSTIHLKDLSEDVEILLPTPDGSQVNTSVLDLGNYSTTIIEIPSADSTLVLKMMPSEDPLPFKLLLGYMSYPTEDSYVAMTEMPQEGKTQEERYTWLVDAKKLQMETGVHYLVVRPIVGPGIKSINATLSIISISVACTFWNESALEWSGKGCRVGAQTTHLVTQCFCNHLTFFGGSFFVTPNLVDASRTAELFGTFAENPVVVCFVGSLFVAYLLVVVWARRKDIQDAAKVRGSVLEDNDPMDEYRYLLCVSTGHRRGASTSSQITLTLLGADGNSEPHHLTDPKKCVFERGAVDMFLLTTPFSLGELQGVRLWHDNSGSHPAWYVGHVMVQDAQTDQKWHFLCNSWLAIDVGDCSLDKVVPVSTETDLKSFSNLFYMKTTKDLSDGHLWYSVISRPPSSTFTCVQRVSCCFSLLLCTMLTSIMFYGIPTDPSEQTMDLGHFEFTWQQFMVGVQSSLIMFPVNILIVGIFRNTRPRETSCCRRRAEQPDDGSSQIASTQMNDHVTLDSIAKDIKRILRSFSKSMKSNIPSLESELGPGQPADIDALLSVVKDYIRQIYETSEEAESSTEIVPDVAQPQEADSESRGSVQPVIDVEGVQKSNRTRRFRGMKVFLEDQLLASSSASPDELVQNKLSPADSSSGDGQKKKEKKKGCCHGGLPWWFIFVGWLLVIATSSVAGFYTMLYGLKFGKDRSCSWLVSMIVSFFQSILIIQPLKVLCLAAYFALVIKKVDEEDFQNVAFDSKAAECKDQHTLRQDRSVYQPPPPGDVERMKRIKMIEQKAFALFREIFIYTGFMWMLLLVAYGQRDPNAFHLNQHIRNSFSPSSSQSMSLGDVFTWANTSLLSNLFGVYPGFITDGNSKLVGNARLRQLRVKKSSCQIAASMLHLVPDCHAPYSWEVEDMDSYDSGWNQSVGDNTTLSAPSPWTYQTQAQLRSYPVWSKMVLYRGGGFVAVLGPDLENASRTIEYLFRNKWLDTYTRAFFVEFTIYNANVNLFCIVTLLLETAAAGAFQFHSERQSVRLYQSTGNLYIFVMAAEIIYLLFIIYYMFVQGKLMKQQRWSYFSSKWNLLELSIILLSLSALAVFIMRTLLGDRDVTYYQNHKDQFPSFYETAYTDSVLQYLIAFLVLLATVKLWHLLRLNPKMYMVTATLQRAWGDISGLLMVIGIMFIAYSIACNVIYGWRISSYKTLGEALLTIISLQLGIFNYGEVLDNSPMLGGCLIGSCIVFMTFVVLNLLITAILVAFKQEQLNHKPSEEQEIVDVMLKQIYSFFGIRCKETKEEGLSEPEVNGSSGSILHSSGNIKSVDLNISQTSEKPTK</sequence>
<dbReference type="GO" id="GO:0005262">
    <property type="term" value="F:calcium channel activity"/>
    <property type="evidence" value="ECO:0007669"/>
    <property type="project" value="TreeGrafter"/>
</dbReference>
<comment type="caution">
    <text evidence="11">Lacks conserved residue(s) required for the propagation of feature annotation.</text>
</comment>
<dbReference type="Gene3D" id="2.60.60.20">
    <property type="entry name" value="PLAT/LH2 domain"/>
    <property type="match status" value="1"/>
</dbReference>
<evidence type="ECO:0000256" key="9">
    <source>
        <dbReference type="ARBA" id="ARBA00023180"/>
    </source>
</evidence>
<dbReference type="PROSITE" id="PS50095">
    <property type="entry name" value="PLAT"/>
    <property type="match status" value="1"/>
</dbReference>
<feature type="transmembrane region" description="Helical" evidence="13">
    <location>
        <begin position="1999"/>
        <end position="2021"/>
    </location>
</feature>
<dbReference type="GO" id="GO:0030246">
    <property type="term" value="F:carbohydrate binding"/>
    <property type="evidence" value="ECO:0007669"/>
    <property type="project" value="UniProtKB-KW"/>
</dbReference>
<organism evidence="16 17">
    <name type="scientific">Pleuronectes platessa</name>
    <name type="common">European plaice</name>
    <dbReference type="NCBI Taxonomy" id="8262"/>
    <lineage>
        <taxon>Eukaryota</taxon>
        <taxon>Metazoa</taxon>
        <taxon>Chordata</taxon>
        <taxon>Craniata</taxon>
        <taxon>Vertebrata</taxon>
        <taxon>Euteleostomi</taxon>
        <taxon>Actinopterygii</taxon>
        <taxon>Neopterygii</taxon>
        <taxon>Teleostei</taxon>
        <taxon>Neoteleostei</taxon>
        <taxon>Acanthomorphata</taxon>
        <taxon>Carangaria</taxon>
        <taxon>Pleuronectiformes</taxon>
        <taxon>Pleuronectoidei</taxon>
        <taxon>Pleuronectidae</taxon>
        <taxon>Pleuronectes</taxon>
    </lineage>
</organism>
<comment type="similarity">
    <text evidence="2">Belongs to the polycystin family.</text>
</comment>
<evidence type="ECO:0000256" key="3">
    <source>
        <dbReference type="ARBA" id="ARBA00022692"/>
    </source>
</evidence>
<dbReference type="Pfam" id="PF20519">
    <property type="entry name" value="Polycystin_dom"/>
    <property type="match status" value="1"/>
</dbReference>
<evidence type="ECO:0000259" key="14">
    <source>
        <dbReference type="PROSITE" id="PS50095"/>
    </source>
</evidence>
<dbReference type="InterPro" id="IPR013122">
    <property type="entry name" value="PKD1_2_channel"/>
</dbReference>
<dbReference type="PRINTS" id="PR01433">
    <property type="entry name" value="POLYCYSTIN2"/>
</dbReference>
<dbReference type="SUPFAM" id="SSF49723">
    <property type="entry name" value="Lipase/lipooxygenase domain (PLAT/LH2 domain)"/>
    <property type="match status" value="1"/>
</dbReference>
<evidence type="ECO:0000256" key="2">
    <source>
        <dbReference type="ARBA" id="ARBA00007200"/>
    </source>
</evidence>
<evidence type="ECO:0000256" key="7">
    <source>
        <dbReference type="ARBA" id="ARBA00023136"/>
    </source>
</evidence>
<reference evidence="16" key="1">
    <citation type="submission" date="2020-03" db="EMBL/GenBank/DDBJ databases">
        <authorList>
            <person name="Weist P."/>
        </authorList>
    </citation>
    <scope>NUCLEOTIDE SEQUENCE</scope>
</reference>
<keyword evidence="9" id="KW-0325">Glycoprotein</keyword>
<feature type="region of interest" description="Disordered" evidence="12">
    <location>
        <begin position="1467"/>
        <end position="1495"/>
    </location>
</feature>
<keyword evidence="6 13" id="KW-1133">Transmembrane helix</keyword>
<dbReference type="InterPro" id="IPR036392">
    <property type="entry name" value="PLAT/LH2_dom_sf"/>
</dbReference>
<evidence type="ECO:0000259" key="15">
    <source>
        <dbReference type="PROSITE" id="PS50221"/>
    </source>
</evidence>
<feature type="domain" description="PLAT" evidence="14">
    <location>
        <begin position="1088"/>
        <end position="1205"/>
    </location>
</feature>
<dbReference type="InterPro" id="IPR046791">
    <property type="entry name" value="Polycystin_dom"/>
</dbReference>
<feature type="compositionally biased region" description="Polar residues" evidence="12">
    <location>
        <begin position="1474"/>
        <end position="1485"/>
    </location>
</feature>
<evidence type="ECO:0000256" key="1">
    <source>
        <dbReference type="ARBA" id="ARBA00004141"/>
    </source>
</evidence>
<dbReference type="InterPro" id="IPR000203">
    <property type="entry name" value="GPS"/>
</dbReference>
<keyword evidence="7 13" id="KW-0472">Membrane</keyword>
<evidence type="ECO:0000256" key="4">
    <source>
        <dbReference type="ARBA" id="ARBA00022729"/>
    </source>
</evidence>
<dbReference type="Pfam" id="PF01825">
    <property type="entry name" value="GPS"/>
    <property type="match status" value="1"/>
</dbReference>
<evidence type="ECO:0000313" key="16">
    <source>
        <dbReference type="EMBL" id="CAB1450105.1"/>
    </source>
</evidence>
<feature type="transmembrane region" description="Helical" evidence="13">
    <location>
        <begin position="1539"/>
        <end position="1568"/>
    </location>
</feature>
<evidence type="ECO:0000256" key="12">
    <source>
        <dbReference type="SAM" id="MobiDB-lite"/>
    </source>
</evidence>
<evidence type="ECO:0008006" key="18">
    <source>
        <dbReference type="Google" id="ProtNLM"/>
    </source>
</evidence>
<feature type="transmembrane region" description="Helical" evidence="13">
    <location>
        <begin position="1870"/>
        <end position="1890"/>
    </location>
</feature>
<feature type="transmembrane region" description="Helical" evidence="13">
    <location>
        <begin position="1043"/>
        <end position="1063"/>
    </location>
</feature>
<keyword evidence="5" id="KW-0430">Lectin</keyword>
<feature type="transmembrane region" description="Helical" evidence="13">
    <location>
        <begin position="1910"/>
        <end position="1932"/>
    </location>
</feature>
<gene>
    <name evidence="16" type="ORF">PLEPLA_LOCUS37794</name>
</gene>
<dbReference type="PROSITE" id="PS50221">
    <property type="entry name" value="GAIN_B"/>
    <property type="match status" value="1"/>
</dbReference>
<dbReference type="InterPro" id="IPR001024">
    <property type="entry name" value="PLAT/LH2_dom"/>
</dbReference>
<feature type="transmembrane region" description="Helical" evidence="13">
    <location>
        <begin position="1251"/>
        <end position="1271"/>
    </location>
</feature>
<evidence type="ECO:0000256" key="10">
    <source>
        <dbReference type="PIRSR" id="PIRSR603915-2"/>
    </source>
</evidence>
<dbReference type="FunFam" id="1.10.287.70:FF:000086">
    <property type="entry name" value="Polycystic kidney disease 2"/>
    <property type="match status" value="1"/>
</dbReference>
<keyword evidence="4" id="KW-0732">Signal</keyword>
<comment type="subcellular location">
    <subcellularLocation>
        <location evidence="1">Membrane</location>
        <topology evidence="1">Multi-pass membrane protein</topology>
    </subcellularLocation>
</comment>
<dbReference type="Pfam" id="PF01477">
    <property type="entry name" value="PLAT"/>
    <property type="match status" value="1"/>
</dbReference>
<keyword evidence="3 13" id="KW-0812">Transmembrane</keyword>
<feature type="domain" description="GAIN-B" evidence="15">
    <location>
        <begin position="870"/>
        <end position="1028"/>
    </location>
</feature>
<keyword evidence="8" id="KW-1015">Disulfide bond</keyword>
<dbReference type="PANTHER" id="PTHR10877:SF134">
    <property type="entry name" value="POLYCYSTIN-1-LIKE PROTEIN 2"/>
    <property type="match status" value="1"/>
</dbReference>
<dbReference type="GO" id="GO:0050982">
    <property type="term" value="P:detection of mechanical stimulus"/>
    <property type="evidence" value="ECO:0007669"/>
    <property type="project" value="TreeGrafter"/>
</dbReference>
<dbReference type="SMART" id="SM00308">
    <property type="entry name" value="LH2"/>
    <property type="match status" value="1"/>
</dbReference>
<dbReference type="InterPro" id="IPR042060">
    <property type="entry name" value="PLAT_polycystin1"/>
</dbReference>
<dbReference type="InterPro" id="IPR057244">
    <property type="entry name" value="GAIN_B"/>
</dbReference>
<feature type="transmembrane region" description="Helical" evidence="13">
    <location>
        <begin position="2057"/>
        <end position="2086"/>
    </location>
</feature>
<feature type="transmembrane region" description="Helical" evidence="13">
    <location>
        <begin position="1501"/>
        <end position="1527"/>
    </location>
</feature>
<dbReference type="GO" id="GO:0016020">
    <property type="term" value="C:membrane"/>
    <property type="evidence" value="ECO:0007669"/>
    <property type="project" value="UniProtKB-SubCell"/>
</dbReference>